<name>A0AAV0WFN2_9HEMI</name>
<dbReference type="AlphaFoldDB" id="A0AAV0WFN2"/>
<feature type="region of interest" description="Disordered" evidence="1">
    <location>
        <begin position="89"/>
        <end position="108"/>
    </location>
</feature>
<dbReference type="EMBL" id="CARXXK010000002">
    <property type="protein sequence ID" value="CAI6354326.1"/>
    <property type="molecule type" value="Genomic_DNA"/>
</dbReference>
<organism evidence="2 3">
    <name type="scientific">Macrosiphum euphorbiae</name>
    <name type="common">potato aphid</name>
    <dbReference type="NCBI Taxonomy" id="13131"/>
    <lineage>
        <taxon>Eukaryota</taxon>
        <taxon>Metazoa</taxon>
        <taxon>Ecdysozoa</taxon>
        <taxon>Arthropoda</taxon>
        <taxon>Hexapoda</taxon>
        <taxon>Insecta</taxon>
        <taxon>Pterygota</taxon>
        <taxon>Neoptera</taxon>
        <taxon>Paraneoptera</taxon>
        <taxon>Hemiptera</taxon>
        <taxon>Sternorrhyncha</taxon>
        <taxon>Aphidomorpha</taxon>
        <taxon>Aphidoidea</taxon>
        <taxon>Aphididae</taxon>
        <taxon>Macrosiphini</taxon>
        <taxon>Macrosiphum</taxon>
    </lineage>
</organism>
<evidence type="ECO:0000256" key="1">
    <source>
        <dbReference type="SAM" id="MobiDB-lite"/>
    </source>
</evidence>
<proteinExistence type="predicted"/>
<evidence type="ECO:0000313" key="2">
    <source>
        <dbReference type="EMBL" id="CAI6354326.1"/>
    </source>
</evidence>
<dbReference type="Proteomes" id="UP001160148">
    <property type="component" value="Unassembled WGS sequence"/>
</dbReference>
<comment type="caution">
    <text evidence="2">The sequence shown here is derived from an EMBL/GenBank/DDBJ whole genome shotgun (WGS) entry which is preliminary data.</text>
</comment>
<keyword evidence="3" id="KW-1185">Reference proteome</keyword>
<feature type="compositionally biased region" description="Basic and acidic residues" evidence="1">
    <location>
        <begin position="94"/>
        <end position="108"/>
    </location>
</feature>
<sequence>MNNYNDPVANQCLRHILPPHVGRAPCVGNTARPSASFATAKCRAAANGLSLGNRQPTYTTPSRIPPPSFCHWQKYSATRPQVSLEYTARNTLSSRKEPDPCVGTEHRC</sequence>
<accession>A0AAV0WFN2</accession>
<protein>
    <submittedName>
        <fullName evidence="2">Uncharacterized protein</fullName>
    </submittedName>
</protein>
<gene>
    <name evidence="2" type="ORF">MEUPH1_LOCUS10341</name>
</gene>
<evidence type="ECO:0000313" key="3">
    <source>
        <dbReference type="Proteomes" id="UP001160148"/>
    </source>
</evidence>
<reference evidence="2 3" key="1">
    <citation type="submission" date="2023-01" db="EMBL/GenBank/DDBJ databases">
        <authorList>
            <person name="Whitehead M."/>
        </authorList>
    </citation>
    <scope>NUCLEOTIDE SEQUENCE [LARGE SCALE GENOMIC DNA]</scope>
</reference>